<dbReference type="InterPro" id="IPR000276">
    <property type="entry name" value="GPCR_Rhodpsn"/>
</dbReference>
<dbReference type="InterPro" id="IPR017452">
    <property type="entry name" value="GPCR_Rhodpsn_7TM"/>
</dbReference>
<dbReference type="Proteomes" id="UP001318040">
    <property type="component" value="Chromosome 70"/>
</dbReference>
<evidence type="ECO:0000313" key="9">
    <source>
        <dbReference type="RefSeq" id="XP_032834992.1"/>
    </source>
</evidence>
<protein>
    <submittedName>
        <fullName evidence="9">Olfactory receptor 56A4-like</fullName>
    </submittedName>
</protein>
<comment type="subcellular location">
    <subcellularLocation>
        <location evidence="1">Membrane</location>
        <topology evidence="1">Multi-pass membrane protein</topology>
    </subcellularLocation>
</comment>
<evidence type="ECO:0000259" key="7">
    <source>
        <dbReference type="PROSITE" id="PS50262"/>
    </source>
</evidence>
<reference evidence="9" key="1">
    <citation type="submission" date="2025-08" db="UniProtKB">
        <authorList>
            <consortium name="RefSeq"/>
        </authorList>
    </citation>
    <scope>IDENTIFICATION</scope>
    <source>
        <tissue evidence="9">Sperm</tissue>
    </source>
</reference>
<feature type="transmembrane region" description="Helical" evidence="6">
    <location>
        <begin position="226"/>
        <end position="247"/>
    </location>
</feature>
<dbReference type="RefSeq" id="XP_032834992.1">
    <property type="nucleotide sequence ID" value="XM_032979101.1"/>
</dbReference>
<organism evidence="8 9">
    <name type="scientific">Petromyzon marinus</name>
    <name type="common">Sea lamprey</name>
    <dbReference type="NCBI Taxonomy" id="7757"/>
    <lineage>
        <taxon>Eukaryota</taxon>
        <taxon>Metazoa</taxon>
        <taxon>Chordata</taxon>
        <taxon>Craniata</taxon>
        <taxon>Vertebrata</taxon>
        <taxon>Cyclostomata</taxon>
        <taxon>Hyperoartia</taxon>
        <taxon>Petromyzontiformes</taxon>
        <taxon>Petromyzontidae</taxon>
        <taxon>Petromyzon</taxon>
    </lineage>
</organism>
<evidence type="ECO:0000256" key="2">
    <source>
        <dbReference type="ARBA" id="ARBA00022692"/>
    </source>
</evidence>
<dbReference type="PROSITE" id="PS50262">
    <property type="entry name" value="G_PROTEIN_RECEP_F1_2"/>
    <property type="match status" value="1"/>
</dbReference>
<dbReference type="GO" id="GO:0016020">
    <property type="term" value="C:membrane"/>
    <property type="evidence" value="ECO:0007669"/>
    <property type="project" value="UniProtKB-SubCell"/>
</dbReference>
<keyword evidence="5" id="KW-0807">Transducer</keyword>
<sequence length="350" mass="37919">MEVASPLFADDVVLFASSETGESNSSTNSSADVPAHLIFMSTLFREPASVRFTSFALVLLIYLASLAGNSLLIVTVTCDRRLHKPMYVLIAALSLADLVQSTSTMPRILYDFFSDNYITTGQCFAQVFFYHASLRDQGYVLALMSVDRYLAVCRPLRYPSLMSVPVALKALALTLLLAAAQAAGYVLQVTSLDFCRPKVILAANCDNLVLINTSCTRSVANVAYSYANVLSGVAAPLVLVVAMYSLILAECRRRGGQRRAVETCGAHLLVIALYFGSVFFAIASGFQVFAQLPREVRAPFQTMHYTLPPALNPVIYGLRTGAIRRGASRLLMRRRGWSVGDAVKGGGGGQ</sequence>
<evidence type="ECO:0000256" key="3">
    <source>
        <dbReference type="ARBA" id="ARBA00022989"/>
    </source>
</evidence>
<dbReference type="PANTHER" id="PTHR26451:SF897">
    <property type="entry name" value="TRACE AMINE-ASSOCIATED RECEPTOR 5-LIKE"/>
    <property type="match status" value="1"/>
</dbReference>
<dbReference type="SUPFAM" id="SSF81321">
    <property type="entry name" value="Family A G protein-coupled receptor-like"/>
    <property type="match status" value="1"/>
</dbReference>
<dbReference type="PRINTS" id="PR00245">
    <property type="entry name" value="OLFACTORYR"/>
</dbReference>
<dbReference type="InterPro" id="IPR000725">
    <property type="entry name" value="Olfact_rcpt"/>
</dbReference>
<feature type="transmembrane region" description="Helical" evidence="6">
    <location>
        <begin position="268"/>
        <end position="290"/>
    </location>
</feature>
<dbReference type="Pfam" id="PF13853">
    <property type="entry name" value="7tm_4"/>
    <property type="match status" value="1"/>
</dbReference>
<dbReference type="GO" id="GO:0004930">
    <property type="term" value="F:G protein-coupled receptor activity"/>
    <property type="evidence" value="ECO:0007669"/>
    <property type="project" value="InterPro"/>
</dbReference>
<dbReference type="PANTHER" id="PTHR26451">
    <property type="entry name" value="G_PROTEIN_RECEP_F1_2 DOMAIN-CONTAINING PROTEIN"/>
    <property type="match status" value="1"/>
</dbReference>
<gene>
    <name evidence="9" type="primary">LOC116957137</name>
</gene>
<evidence type="ECO:0000313" key="8">
    <source>
        <dbReference type="Proteomes" id="UP001318040"/>
    </source>
</evidence>
<keyword evidence="4 6" id="KW-0472">Membrane</keyword>
<dbReference type="InterPro" id="IPR052921">
    <property type="entry name" value="GPCR1_Superfamily_Member"/>
</dbReference>
<dbReference type="KEGG" id="pmrn:116957137"/>
<proteinExistence type="predicted"/>
<keyword evidence="2 6" id="KW-0812">Transmembrane</keyword>
<dbReference type="GO" id="GO:0005549">
    <property type="term" value="F:odorant binding"/>
    <property type="evidence" value="ECO:0007669"/>
    <property type="project" value="TreeGrafter"/>
</dbReference>
<dbReference type="GO" id="GO:0004984">
    <property type="term" value="F:olfactory receptor activity"/>
    <property type="evidence" value="ECO:0007669"/>
    <property type="project" value="InterPro"/>
</dbReference>
<accession>A0AAJ7UHN4</accession>
<dbReference type="Gene3D" id="1.20.1070.10">
    <property type="entry name" value="Rhodopsin 7-helix transmembrane proteins"/>
    <property type="match status" value="1"/>
</dbReference>
<keyword evidence="3 6" id="KW-1133">Transmembrane helix</keyword>
<evidence type="ECO:0000256" key="6">
    <source>
        <dbReference type="SAM" id="Phobius"/>
    </source>
</evidence>
<feature type="domain" description="G-protein coupled receptors family 1 profile" evidence="7">
    <location>
        <begin position="68"/>
        <end position="316"/>
    </location>
</feature>
<dbReference type="SMART" id="SM01381">
    <property type="entry name" value="7TM_GPCR_Srsx"/>
    <property type="match status" value="1"/>
</dbReference>
<dbReference type="PRINTS" id="PR00237">
    <property type="entry name" value="GPCRRHODOPSN"/>
</dbReference>
<dbReference type="AlphaFoldDB" id="A0AAJ7UHN4"/>
<feature type="transmembrane region" description="Helical" evidence="6">
    <location>
        <begin position="52"/>
        <end position="74"/>
    </location>
</feature>
<evidence type="ECO:0000256" key="4">
    <source>
        <dbReference type="ARBA" id="ARBA00023136"/>
    </source>
</evidence>
<name>A0AAJ7UHN4_PETMA</name>
<evidence type="ECO:0000256" key="5">
    <source>
        <dbReference type="ARBA" id="ARBA00023224"/>
    </source>
</evidence>
<feature type="transmembrane region" description="Helical" evidence="6">
    <location>
        <begin position="166"/>
        <end position="187"/>
    </location>
</feature>
<evidence type="ECO:0000256" key="1">
    <source>
        <dbReference type="ARBA" id="ARBA00004141"/>
    </source>
</evidence>
<keyword evidence="8" id="KW-1185">Reference proteome</keyword>